<dbReference type="GO" id="GO:0061630">
    <property type="term" value="F:ubiquitin protein ligase activity"/>
    <property type="evidence" value="ECO:0007669"/>
    <property type="project" value="UniProtKB-EC"/>
</dbReference>
<dbReference type="GO" id="GO:0005634">
    <property type="term" value="C:nucleus"/>
    <property type="evidence" value="ECO:0007669"/>
    <property type="project" value="UniProtKB-SubCell"/>
</dbReference>
<evidence type="ECO:0000256" key="20">
    <source>
        <dbReference type="SAM" id="MobiDB-lite"/>
    </source>
</evidence>
<proteinExistence type="inferred from homology"/>
<dbReference type="Pfam" id="PF13923">
    <property type="entry name" value="zf-C3HC4_2"/>
    <property type="match status" value="1"/>
</dbReference>
<dbReference type="PANTHER" id="PTHR14134:SF2">
    <property type="entry name" value="E3 UBIQUITIN-PROTEIN LIGASE RAD18"/>
    <property type="match status" value="1"/>
</dbReference>
<dbReference type="SMART" id="SM00184">
    <property type="entry name" value="RING"/>
    <property type="match status" value="1"/>
</dbReference>
<keyword evidence="8" id="KW-0479">Metal-binding</keyword>
<dbReference type="GO" id="GO:0006301">
    <property type="term" value="P:DNA damage tolerance"/>
    <property type="evidence" value="ECO:0007669"/>
    <property type="project" value="InterPro"/>
</dbReference>
<keyword evidence="7" id="KW-0808">Transferase</keyword>
<evidence type="ECO:0000256" key="13">
    <source>
        <dbReference type="ARBA" id="ARBA00023125"/>
    </source>
</evidence>
<evidence type="ECO:0000256" key="2">
    <source>
        <dbReference type="ARBA" id="ARBA00004123"/>
    </source>
</evidence>
<evidence type="ECO:0000256" key="15">
    <source>
        <dbReference type="ARBA" id="ARBA00023242"/>
    </source>
</evidence>
<evidence type="ECO:0000256" key="9">
    <source>
        <dbReference type="ARBA" id="ARBA00022763"/>
    </source>
</evidence>
<keyword evidence="23" id="KW-1185">Reference proteome</keyword>
<evidence type="ECO:0000256" key="19">
    <source>
        <dbReference type="PROSITE-ProRule" id="PRU00175"/>
    </source>
</evidence>
<comment type="catalytic activity">
    <reaction evidence="1">
        <text>S-ubiquitinyl-[E2 ubiquitin-conjugating enzyme]-L-cysteine + [acceptor protein]-L-lysine = [E2 ubiquitin-conjugating enzyme]-L-cysteine + N(6)-ubiquitinyl-[acceptor protein]-L-lysine.</text>
        <dbReference type="EC" id="2.3.2.27"/>
    </reaction>
</comment>
<dbReference type="OrthoDB" id="9049620at2759"/>
<dbReference type="PROSITE" id="PS00518">
    <property type="entry name" value="ZF_RING_1"/>
    <property type="match status" value="1"/>
</dbReference>
<dbReference type="Gene3D" id="3.30.40.10">
    <property type="entry name" value="Zinc/RING finger domain, C3HC4 (zinc finger)"/>
    <property type="match status" value="1"/>
</dbReference>
<evidence type="ECO:0000256" key="7">
    <source>
        <dbReference type="ARBA" id="ARBA00022679"/>
    </source>
</evidence>
<dbReference type="GO" id="GO:0008270">
    <property type="term" value="F:zinc ion binding"/>
    <property type="evidence" value="ECO:0007669"/>
    <property type="project" value="UniProtKB-KW"/>
</dbReference>
<keyword evidence="13" id="KW-0238">DNA-binding</keyword>
<keyword evidence="15" id="KW-0539">Nucleus</keyword>
<comment type="similarity">
    <text evidence="4">Belongs to the RAD18 family.</text>
</comment>
<evidence type="ECO:0000256" key="18">
    <source>
        <dbReference type="ARBA" id="ARBA00082369"/>
    </source>
</evidence>
<dbReference type="Proteomes" id="UP000054107">
    <property type="component" value="Unassembled WGS sequence"/>
</dbReference>
<evidence type="ECO:0000256" key="6">
    <source>
        <dbReference type="ARBA" id="ARBA00015551"/>
    </source>
</evidence>
<comment type="subcellular location">
    <subcellularLocation>
        <location evidence="2">Nucleus</location>
    </subcellularLocation>
</comment>
<dbReference type="AlphaFoldDB" id="A0A0B7N9M2"/>
<dbReference type="InterPro" id="IPR001841">
    <property type="entry name" value="Znf_RING"/>
</dbReference>
<evidence type="ECO:0000256" key="8">
    <source>
        <dbReference type="ARBA" id="ARBA00022723"/>
    </source>
</evidence>
<dbReference type="SMART" id="SM00734">
    <property type="entry name" value="ZnF_Rad18"/>
    <property type="match status" value="2"/>
</dbReference>
<evidence type="ECO:0000256" key="10">
    <source>
        <dbReference type="ARBA" id="ARBA00022771"/>
    </source>
</evidence>
<keyword evidence="9" id="KW-0227">DNA damage</keyword>
<evidence type="ECO:0000256" key="11">
    <source>
        <dbReference type="ARBA" id="ARBA00022786"/>
    </source>
</evidence>
<evidence type="ECO:0000256" key="16">
    <source>
        <dbReference type="ARBA" id="ARBA00031783"/>
    </source>
</evidence>
<name>A0A0B7N9M2_9FUNG</name>
<keyword evidence="10 19" id="KW-0863">Zinc-finger</keyword>
<accession>A0A0B7N9M2</accession>
<evidence type="ECO:0000256" key="1">
    <source>
        <dbReference type="ARBA" id="ARBA00000900"/>
    </source>
</evidence>
<feature type="region of interest" description="Disordered" evidence="20">
    <location>
        <begin position="355"/>
        <end position="375"/>
    </location>
</feature>
<dbReference type="GO" id="GO:0097505">
    <property type="term" value="C:Rad6-Rad18 complex"/>
    <property type="evidence" value="ECO:0007669"/>
    <property type="project" value="TreeGrafter"/>
</dbReference>
<gene>
    <name evidence="22" type="primary">PARPA_09383.1 scaffold 36284</name>
</gene>
<dbReference type="GO" id="GO:0003697">
    <property type="term" value="F:single-stranded DNA binding"/>
    <property type="evidence" value="ECO:0007669"/>
    <property type="project" value="InterPro"/>
</dbReference>
<evidence type="ECO:0000259" key="21">
    <source>
        <dbReference type="PROSITE" id="PS50089"/>
    </source>
</evidence>
<dbReference type="GO" id="GO:0006281">
    <property type="term" value="P:DNA repair"/>
    <property type="evidence" value="ECO:0007669"/>
    <property type="project" value="UniProtKB-KW"/>
</dbReference>
<dbReference type="EC" id="2.3.2.27" evidence="5"/>
<dbReference type="InterPro" id="IPR017907">
    <property type="entry name" value="Znf_RING_CS"/>
</dbReference>
<evidence type="ECO:0000313" key="22">
    <source>
        <dbReference type="EMBL" id="CEP15180.1"/>
    </source>
</evidence>
<reference evidence="22 23" key="1">
    <citation type="submission" date="2014-09" db="EMBL/GenBank/DDBJ databases">
        <authorList>
            <person name="Ellenberger Sabrina"/>
        </authorList>
    </citation>
    <scope>NUCLEOTIDE SEQUENCE [LARGE SCALE GENOMIC DNA]</scope>
    <source>
        <strain evidence="22 23">CBS 412.66</strain>
    </source>
</reference>
<dbReference type="SUPFAM" id="SSF57850">
    <property type="entry name" value="RING/U-box"/>
    <property type="match status" value="1"/>
</dbReference>
<dbReference type="PROSITE" id="PS50089">
    <property type="entry name" value="ZF_RING_2"/>
    <property type="match status" value="1"/>
</dbReference>
<protein>
    <recommendedName>
        <fullName evidence="6">Postreplication repair E3 ubiquitin-protein ligase RAD18</fullName>
        <ecNumber evidence="5">2.3.2.27</ecNumber>
    </recommendedName>
    <alternativeName>
        <fullName evidence="17">Postreplication repair E3 ubiquitin-protein ligase rad18</fullName>
    </alternativeName>
    <alternativeName>
        <fullName evidence="16 18">RING-type E3 ubiquitin transferase RAD18</fullName>
    </alternativeName>
</protein>
<dbReference type="InterPro" id="IPR013083">
    <property type="entry name" value="Znf_RING/FYVE/PHD"/>
</dbReference>
<evidence type="ECO:0000256" key="3">
    <source>
        <dbReference type="ARBA" id="ARBA00004906"/>
    </source>
</evidence>
<sequence>MSAAQVRIDDPSDFKAAQLSTLDELLRCPICKEIYKDALIITTCLHSFCALCIRRSLSNEQFCPICRKEAYENSLKFNADIDNIANSWRESRQFLLSMDRMATAHSPVIHHRNDSTDDFMSTDDLKFSTSTSEIPASSSTRRSSRLSSQTAASAASLLRDPLDGNQSNVSDMDDFQSSQLPTSPSSDTNANTITKLTSTSIVECPICCKKMSYTALDVHIDKCNPTNPHSAASGSESSLFQMNSSSSSLSFSSSFSVPMTKASKPHNKSDLNKLLRSFNLPEHGDRAQRIWRHKEYVNLYNANSDSKDPVSAKELVRRLRAAEQSMIAEKHNQSKRKATDPEEHKATYADQYTSLINDIKRQKQNSHDDDTPTNN</sequence>
<feature type="compositionally biased region" description="Polar residues" evidence="20">
    <location>
        <begin position="164"/>
        <end position="191"/>
    </location>
</feature>
<dbReference type="GO" id="GO:0006513">
    <property type="term" value="P:protein monoubiquitination"/>
    <property type="evidence" value="ECO:0007669"/>
    <property type="project" value="InterPro"/>
</dbReference>
<dbReference type="InterPro" id="IPR006642">
    <property type="entry name" value="Rad18_UBZ4"/>
</dbReference>
<feature type="domain" description="RING-type" evidence="21">
    <location>
        <begin position="28"/>
        <end position="67"/>
    </location>
</feature>
<evidence type="ECO:0000313" key="23">
    <source>
        <dbReference type="Proteomes" id="UP000054107"/>
    </source>
</evidence>
<dbReference type="PANTHER" id="PTHR14134">
    <property type="entry name" value="E3 UBIQUITIN-PROTEIN LIGASE RAD18"/>
    <property type="match status" value="1"/>
</dbReference>
<evidence type="ECO:0000256" key="4">
    <source>
        <dbReference type="ARBA" id="ARBA00009506"/>
    </source>
</evidence>
<keyword evidence="14" id="KW-0234">DNA repair</keyword>
<dbReference type="STRING" id="35722.A0A0B7N9M2"/>
<dbReference type="FunFam" id="3.30.40.10:FF:000172">
    <property type="entry name" value="E3 ubiquitin-protein ligase RAD18"/>
    <property type="match status" value="1"/>
</dbReference>
<evidence type="ECO:0000256" key="5">
    <source>
        <dbReference type="ARBA" id="ARBA00012483"/>
    </source>
</evidence>
<dbReference type="EMBL" id="LN731944">
    <property type="protein sequence ID" value="CEP15180.1"/>
    <property type="molecule type" value="Genomic_DNA"/>
</dbReference>
<keyword evidence="12" id="KW-0862">Zinc</keyword>
<keyword evidence="11" id="KW-0833">Ubl conjugation pathway</keyword>
<feature type="compositionally biased region" description="Basic and acidic residues" evidence="20">
    <location>
        <begin position="358"/>
        <end position="375"/>
    </location>
</feature>
<organism evidence="22 23">
    <name type="scientific">Parasitella parasitica</name>
    <dbReference type="NCBI Taxonomy" id="35722"/>
    <lineage>
        <taxon>Eukaryota</taxon>
        <taxon>Fungi</taxon>
        <taxon>Fungi incertae sedis</taxon>
        <taxon>Mucoromycota</taxon>
        <taxon>Mucoromycotina</taxon>
        <taxon>Mucoromycetes</taxon>
        <taxon>Mucorales</taxon>
        <taxon>Mucorineae</taxon>
        <taxon>Mucoraceae</taxon>
        <taxon>Parasitella</taxon>
    </lineage>
</organism>
<dbReference type="InterPro" id="IPR039577">
    <property type="entry name" value="Rad18"/>
</dbReference>
<evidence type="ECO:0000256" key="12">
    <source>
        <dbReference type="ARBA" id="ARBA00022833"/>
    </source>
</evidence>
<evidence type="ECO:0000256" key="14">
    <source>
        <dbReference type="ARBA" id="ARBA00023204"/>
    </source>
</evidence>
<feature type="region of interest" description="Disordered" evidence="20">
    <location>
        <begin position="154"/>
        <end position="191"/>
    </location>
</feature>
<evidence type="ECO:0000256" key="17">
    <source>
        <dbReference type="ARBA" id="ARBA00074353"/>
    </source>
</evidence>
<comment type="pathway">
    <text evidence="3">Protein modification; protein ubiquitination.</text>
</comment>